<proteinExistence type="predicted"/>
<dbReference type="Proteomes" id="UP000326877">
    <property type="component" value="Unassembled WGS sequence"/>
</dbReference>
<dbReference type="SUPFAM" id="SSF53901">
    <property type="entry name" value="Thiolase-like"/>
    <property type="match status" value="1"/>
</dbReference>
<dbReference type="GO" id="GO:0016787">
    <property type="term" value="F:hydrolase activity"/>
    <property type="evidence" value="ECO:0007669"/>
    <property type="project" value="UniProtKB-KW"/>
</dbReference>
<dbReference type="GO" id="GO:0016746">
    <property type="term" value="F:acyltransferase activity"/>
    <property type="evidence" value="ECO:0007669"/>
    <property type="project" value="InterPro"/>
</dbReference>
<dbReference type="InterPro" id="IPR016035">
    <property type="entry name" value="Acyl_Trfase/lysoPLipase"/>
</dbReference>
<dbReference type="Pfam" id="PF00698">
    <property type="entry name" value="Acyl_transf_1"/>
    <property type="match status" value="1"/>
</dbReference>
<organism evidence="4">
    <name type="scientific">Petromyces alliaceus</name>
    <name type="common">Aspergillus alliaceus</name>
    <dbReference type="NCBI Taxonomy" id="209559"/>
    <lineage>
        <taxon>Eukaryota</taxon>
        <taxon>Fungi</taxon>
        <taxon>Dikarya</taxon>
        <taxon>Ascomycota</taxon>
        <taxon>Pezizomycotina</taxon>
        <taxon>Eurotiomycetes</taxon>
        <taxon>Eurotiomycetidae</taxon>
        <taxon>Eurotiales</taxon>
        <taxon>Aspergillaceae</taxon>
        <taxon>Aspergillus</taxon>
        <taxon>Aspergillus subgen. Circumdati</taxon>
    </lineage>
</organism>
<dbReference type="PANTHER" id="PTHR45681:SF6">
    <property type="entry name" value="POLYKETIDE SYNTHASE 37"/>
    <property type="match status" value="1"/>
</dbReference>
<feature type="domain" description="Malonyl-CoA:ACP transacylase (MAT)" evidence="3">
    <location>
        <begin position="115"/>
        <end position="342"/>
    </location>
</feature>
<gene>
    <name evidence="4" type="ORF">BDV23DRAFT_184837</name>
</gene>
<dbReference type="InterPro" id="IPR016036">
    <property type="entry name" value="Malonyl_transacylase_ACP-bd"/>
</dbReference>
<evidence type="ECO:0000259" key="3">
    <source>
        <dbReference type="SMART" id="SM00827"/>
    </source>
</evidence>
<dbReference type="SUPFAM" id="SSF55048">
    <property type="entry name" value="Probable ACP-binding domain of malonyl-CoA ACP transacylase"/>
    <property type="match status" value="1"/>
</dbReference>
<accession>A0A5N7C4H2</accession>
<name>A0A5N7C4H2_PETAA</name>
<dbReference type="OrthoDB" id="429813at2759"/>
<dbReference type="Gene3D" id="3.40.47.10">
    <property type="match status" value="1"/>
</dbReference>
<evidence type="ECO:0000313" key="4">
    <source>
        <dbReference type="EMBL" id="KAE8388986.1"/>
    </source>
</evidence>
<keyword evidence="2" id="KW-0511">Multifunctional enzyme</keyword>
<evidence type="ECO:0000256" key="2">
    <source>
        <dbReference type="ARBA" id="ARBA00023268"/>
    </source>
</evidence>
<keyword evidence="4" id="KW-0378">Hydrolase</keyword>
<sequence>MMMQQRFIPLQASHTKMNHNINVREDDILEVVTDLRSWDDDHKVAIINNYGACGSNASMIVAQAKEPSSGISRSPDENRQYPFWIPGLDSRAITAYCTKLASITKVKAERPAILCFGGQVSLFVRLDRKLYDSITVFRQHLDRVDSVVMSLGEPSIFPDIFSREPVQNPVKLQTMLITAVVGHSFGEITALCVAGVLKLQDTVRLVIERAKLVRDSWEPESGAMIAVEVDESVVHELVQEANRTPNSDHSVSIACYNGPRSFTLAGTTAAVDAVQLLIHGKSPHIRSKRLSVTNAFHSKLVEKLAEGLGQIGKGIEFQPPVVPIERATEEASNGQLDWTFIP</sequence>
<dbReference type="InterPro" id="IPR016039">
    <property type="entry name" value="Thiolase-like"/>
</dbReference>
<dbReference type="SUPFAM" id="SSF52151">
    <property type="entry name" value="FabD/lysophospholipase-like"/>
    <property type="match status" value="1"/>
</dbReference>
<evidence type="ECO:0000256" key="1">
    <source>
        <dbReference type="ARBA" id="ARBA00022679"/>
    </source>
</evidence>
<keyword evidence="1 4" id="KW-0808">Transferase</keyword>
<dbReference type="Gene3D" id="3.40.366.10">
    <property type="entry name" value="Malonyl-Coenzyme A Acyl Carrier Protein, domain 2"/>
    <property type="match status" value="1"/>
</dbReference>
<dbReference type="SMART" id="SM00827">
    <property type="entry name" value="PKS_AT"/>
    <property type="match status" value="1"/>
</dbReference>
<dbReference type="AlphaFoldDB" id="A0A5N7C4H2"/>
<dbReference type="EMBL" id="ML735271">
    <property type="protein sequence ID" value="KAE8388986.1"/>
    <property type="molecule type" value="Genomic_DNA"/>
</dbReference>
<dbReference type="InterPro" id="IPR001227">
    <property type="entry name" value="Ac_transferase_dom_sf"/>
</dbReference>
<dbReference type="PANTHER" id="PTHR45681">
    <property type="entry name" value="POLYKETIDE SYNTHASE 44-RELATED"/>
    <property type="match status" value="1"/>
</dbReference>
<dbReference type="InterPro" id="IPR014043">
    <property type="entry name" value="Acyl_transferase_dom"/>
</dbReference>
<reference evidence="4" key="1">
    <citation type="submission" date="2019-04" db="EMBL/GenBank/DDBJ databases">
        <title>Friends and foes A comparative genomics studyof 23 Aspergillus species from section Flavi.</title>
        <authorList>
            <consortium name="DOE Joint Genome Institute"/>
            <person name="Kjaerbolling I."/>
            <person name="Vesth T."/>
            <person name="Frisvad J.C."/>
            <person name="Nybo J.L."/>
            <person name="Theobald S."/>
            <person name="Kildgaard S."/>
            <person name="Isbrandt T."/>
            <person name="Kuo A."/>
            <person name="Sato A."/>
            <person name="Lyhne E.K."/>
            <person name="Kogle M.E."/>
            <person name="Wiebenga A."/>
            <person name="Kun R.S."/>
            <person name="Lubbers R.J."/>
            <person name="Makela M.R."/>
            <person name="Barry K."/>
            <person name="Chovatia M."/>
            <person name="Clum A."/>
            <person name="Daum C."/>
            <person name="Haridas S."/>
            <person name="He G."/>
            <person name="LaButti K."/>
            <person name="Lipzen A."/>
            <person name="Mondo S."/>
            <person name="Riley R."/>
            <person name="Salamov A."/>
            <person name="Simmons B.A."/>
            <person name="Magnuson J.K."/>
            <person name="Henrissat B."/>
            <person name="Mortensen U.H."/>
            <person name="Larsen T.O."/>
            <person name="Devries R.P."/>
            <person name="Grigoriev I.V."/>
            <person name="Machida M."/>
            <person name="Baker S.E."/>
            <person name="Andersen M.R."/>
        </authorList>
    </citation>
    <scope>NUCLEOTIDE SEQUENCE [LARGE SCALE GENOMIC DNA]</scope>
    <source>
        <strain evidence="4">IBT 14317</strain>
    </source>
</reference>
<protein>
    <submittedName>
        <fullName evidence="4">Acyl transferase/acyl hydrolase/lysophospholipase</fullName>
    </submittedName>
</protein>
<dbReference type="InterPro" id="IPR050444">
    <property type="entry name" value="Polyketide_Synthase"/>
</dbReference>